<dbReference type="STRING" id="940295.EYM_04260"/>
<evidence type="ECO:0000313" key="2">
    <source>
        <dbReference type="Proteomes" id="UP000060778"/>
    </source>
</evidence>
<sequence length="70" mass="7931">MTQRIEDLIDVLKKSKGPLTSLQIIEEMASKGYNAVEARKIIAEALRQGLIRKIRSNSKELFSLPEKGEF</sequence>
<name>A0A0U3FSK8_9CREN</name>
<proteinExistence type="predicted"/>
<dbReference type="GeneID" id="30680245"/>
<keyword evidence="2" id="KW-1185">Reference proteome</keyword>
<evidence type="ECO:0000313" key="1">
    <source>
        <dbReference type="EMBL" id="ALU12480.1"/>
    </source>
</evidence>
<dbReference type="AlphaFoldDB" id="A0A0U3FSK8"/>
<dbReference type="KEGG" id="iis:EYM_04260"/>
<dbReference type="EMBL" id="CP006867">
    <property type="protein sequence ID" value="ALU12480.1"/>
    <property type="molecule type" value="Genomic_DNA"/>
</dbReference>
<accession>A0A0U3FSK8</accession>
<dbReference type="RefSeq" id="WP_075049804.1">
    <property type="nucleotide sequence ID" value="NZ_CP006867.1"/>
</dbReference>
<reference evidence="1 2" key="1">
    <citation type="submission" date="2013-11" db="EMBL/GenBank/DDBJ databases">
        <title>Comparative genomics of Ignicoccus.</title>
        <authorList>
            <person name="Podar M."/>
        </authorList>
    </citation>
    <scope>NUCLEOTIDE SEQUENCE [LARGE SCALE GENOMIC DNA]</scope>
    <source>
        <strain evidence="1 2">DSM 13165</strain>
    </source>
</reference>
<dbReference type="Proteomes" id="UP000060778">
    <property type="component" value="Chromosome"/>
</dbReference>
<organism evidence="1 2">
    <name type="scientific">Ignicoccus islandicus DSM 13165</name>
    <dbReference type="NCBI Taxonomy" id="940295"/>
    <lineage>
        <taxon>Archaea</taxon>
        <taxon>Thermoproteota</taxon>
        <taxon>Thermoprotei</taxon>
        <taxon>Desulfurococcales</taxon>
        <taxon>Desulfurococcaceae</taxon>
        <taxon>Ignicoccus</taxon>
    </lineage>
</organism>
<gene>
    <name evidence="1" type="ORF">EYM_04260</name>
</gene>
<protein>
    <submittedName>
        <fullName evidence="1">Uncharacterized protein</fullName>
    </submittedName>
</protein>